<dbReference type="GO" id="GO:0016020">
    <property type="term" value="C:membrane"/>
    <property type="evidence" value="ECO:0007669"/>
    <property type="project" value="InterPro"/>
</dbReference>
<dbReference type="Proteomes" id="UP000348942">
    <property type="component" value="Chromosome 2"/>
</dbReference>
<proteinExistence type="predicted"/>
<dbReference type="Gene3D" id="1.10.3730.20">
    <property type="match status" value="1"/>
</dbReference>
<evidence type="ECO:0000313" key="3">
    <source>
        <dbReference type="EMBL" id="QGA66709.1"/>
    </source>
</evidence>
<name>A0A5Q0TMH7_9VIBR</name>
<dbReference type="SUPFAM" id="SSF103481">
    <property type="entry name" value="Multidrug resistance efflux transporter EmrE"/>
    <property type="match status" value="1"/>
</dbReference>
<evidence type="ECO:0000259" key="2">
    <source>
        <dbReference type="Pfam" id="PF00892"/>
    </source>
</evidence>
<evidence type="ECO:0000313" key="4">
    <source>
        <dbReference type="Proteomes" id="UP000348942"/>
    </source>
</evidence>
<dbReference type="InterPro" id="IPR000620">
    <property type="entry name" value="EamA_dom"/>
</dbReference>
<gene>
    <name evidence="3" type="ORF">GFB47_15050</name>
</gene>
<keyword evidence="1" id="KW-0472">Membrane</keyword>
<sequence length="79" mass="8953">MLLMIYMALLSSASFAIWSILLKYHSVGMITIFNFLIPIFGSLLSAIFLHETVLEWKNLIALILVCSGIFLVTRVHKKP</sequence>
<keyword evidence="1" id="KW-0812">Transmembrane</keyword>
<feature type="transmembrane region" description="Helical" evidence="1">
    <location>
        <begin position="31"/>
        <end position="50"/>
    </location>
</feature>
<dbReference type="InterPro" id="IPR037185">
    <property type="entry name" value="EmrE-like"/>
</dbReference>
<protein>
    <submittedName>
        <fullName evidence="3">EamA family transporter</fullName>
    </submittedName>
</protein>
<feature type="transmembrane region" description="Helical" evidence="1">
    <location>
        <begin position="6"/>
        <end position="24"/>
    </location>
</feature>
<dbReference type="Pfam" id="PF00892">
    <property type="entry name" value="EamA"/>
    <property type="match status" value="1"/>
</dbReference>
<accession>A0A5Q0TMH7</accession>
<dbReference type="EMBL" id="CP045700">
    <property type="protein sequence ID" value="QGA66709.1"/>
    <property type="molecule type" value="Genomic_DNA"/>
</dbReference>
<keyword evidence="4" id="KW-1185">Reference proteome</keyword>
<feature type="domain" description="EamA" evidence="2">
    <location>
        <begin position="3"/>
        <end position="73"/>
    </location>
</feature>
<dbReference type="AlphaFoldDB" id="A0A5Q0TMH7"/>
<evidence type="ECO:0000256" key="1">
    <source>
        <dbReference type="SAM" id="Phobius"/>
    </source>
</evidence>
<keyword evidence="1" id="KW-1133">Transmembrane helix</keyword>
<organism evidence="3 4">
    <name type="scientific">Vibrio algicola</name>
    <dbReference type="NCBI Taxonomy" id="2662262"/>
    <lineage>
        <taxon>Bacteria</taxon>
        <taxon>Pseudomonadati</taxon>
        <taxon>Pseudomonadota</taxon>
        <taxon>Gammaproteobacteria</taxon>
        <taxon>Vibrionales</taxon>
        <taxon>Vibrionaceae</taxon>
        <taxon>Vibrio</taxon>
    </lineage>
</organism>
<feature type="transmembrane region" description="Helical" evidence="1">
    <location>
        <begin position="56"/>
        <end position="73"/>
    </location>
</feature>
<reference evidence="3 4" key="1">
    <citation type="submission" date="2019-10" db="EMBL/GenBank/DDBJ databases">
        <title>Vibrio sp. nov., isolated from Coralline algae surface.</title>
        <authorList>
            <person name="Geng Y."/>
            <person name="Zhang X."/>
        </authorList>
    </citation>
    <scope>NUCLEOTIDE SEQUENCE [LARGE SCALE GENOMIC DNA]</scope>
    <source>
        <strain evidence="3 4">SM1977</strain>
    </source>
</reference>